<evidence type="ECO:0000256" key="2">
    <source>
        <dbReference type="ARBA" id="ARBA00008507"/>
    </source>
</evidence>
<accession>A0A8B7ZJ61</accession>
<dbReference type="Pfam" id="PF10644">
    <property type="entry name" value="Misat_Tub_SegII"/>
    <property type="match status" value="1"/>
</dbReference>
<proteinExistence type="inferred from homology"/>
<comment type="similarity">
    <text evidence="2">Belongs to the misato family.</text>
</comment>
<dbReference type="Pfam" id="PF14881">
    <property type="entry name" value="Tubulin_3"/>
    <property type="match status" value="1"/>
</dbReference>
<dbReference type="AlphaFoldDB" id="A0A8B7ZJ61"/>
<dbReference type="PANTHER" id="PTHR13391">
    <property type="entry name" value="MITOCHONDRIAL DISTRIBUTION REGULATOR MISATO"/>
    <property type="match status" value="1"/>
</dbReference>
<dbReference type="KEGG" id="aplc:110987328"/>
<dbReference type="PANTHER" id="PTHR13391:SF0">
    <property type="entry name" value="PROTEIN MISATO HOMOLOG 1"/>
    <property type="match status" value="1"/>
</dbReference>
<evidence type="ECO:0000256" key="4">
    <source>
        <dbReference type="SAM" id="MobiDB-lite"/>
    </source>
</evidence>
<dbReference type="RefSeq" id="XP_022105673.1">
    <property type="nucleotide sequence ID" value="XM_022249981.1"/>
</dbReference>
<dbReference type="Proteomes" id="UP000694845">
    <property type="component" value="Unplaced"/>
</dbReference>
<evidence type="ECO:0000259" key="6">
    <source>
        <dbReference type="Pfam" id="PF14881"/>
    </source>
</evidence>
<feature type="domain" description="Misato Segment II tubulin-like" evidence="5">
    <location>
        <begin position="6"/>
        <end position="119"/>
    </location>
</feature>
<dbReference type="OrthoDB" id="271881at2759"/>
<keyword evidence="3" id="KW-0496">Mitochondrion</keyword>
<dbReference type="CDD" id="cd06060">
    <property type="entry name" value="misato"/>
    <property type="match status" value="1"/>
</dbReference>
<name>A0A8B7ZJ61_ACAPL</name>
<evidence type="ECO:0000313" key="7">
    <source>
        <dbReference type="Proteomes" id="UP000694845"/>
    </source>
</evidence>
<evidence type="ECO:0000256" key="3">
    <source>
        <dbReference type="ARBA" id="ARBA00023128"/>
    </source>
</evidence>
<dbReference type="GO" id="GO:0005739">
    <property type="term" value="C:mitochondrion"/>
    <property type="evidence" value="ECO:0007669"/>
    <property type="project" value="UniProtKB-SubCell"/>
</dbReference>
<comment type="subcellular location">
    <subcellularLocation>
        <location evidence="1">Mitochondrion</location>
    </subcellularLocation>
</comment>
<evidence type="ECO:0000259" key="5">
    <source>
        <dbReference type="Pfam" id="PF10644"/>
    </source>
</evidence>
<evidence type="ECO:0000256" key="1">
    <source>
        <dbReference type="ARBA" id="ARBA00004173"/>
    </source>
</evidence>
<feature type="region of interest" description="Disordered" evidence="4">
    <location>
        <begin position="130"/>
        <end position="164"/>
    </location>
</feature>
<dbReference type="SUPFAM" id="SSF52490">
    <property type="entry name" value="Tubulin nucleotide-binding domain-like"/>
    <property type="match status" value="1"/>
</dbReference>
<dbReference type="GO" id="GO:0007005">
    <property type="term" value="P:mitochondrion organization"/>
    <property type="evidence" value="ECO:0007669"/>
    <property type="project" value="InterPro"/>
</dbReference>
<organism evidence="7 8">
    <name type="scientific">Acanthaster planci</name>
    <name type="common">Crown-of-thorns starfish</name>
    <dbReference type="NCBI Taxonomy" id="133434"/>
    <lineage>
        <taxon>Eukaryota</taxon>
        <taxon>Metazoa</taxon>
        <taxon>Echinodermata</taxon>
        <taxon>Eleutherozoa</taxon>
        <taxon>Asterozoa</taxon>
        <taxon>Asteroidea</taxon>
        <taxon>Valvatacea</taxon>
        <taxon>Valvatida</taxon>
        <taxon>Acanthasteridae</taxon>
        <taxon>Acanthaster</taxon>
    </lineage>
</organism>
<dbReference type="Gene3D" id="3.40.50.1440">
    <property type="entry name" value="Tubulin/FtsZ, GTPase domain"/>
    <property type="match status" value="1"/>
</dbReference>
<protein>
    <submittedName>
        <fullName evidence="8">Protein misato homolog 1-like</fullName>
    </submittedName>
</protein>
<sequence length="581" mass="64602">MAGWGREIVTLQCGHYSNFVGTHVWNIQESTFLYDENPAAVTSKEINHDVLYREGRTMTGAVTYTPRLVTLDLKGSLNTLKAEGVLYDYHTKEDIKWEGDVTLHEEKPPSKNEFLSDLDAQDMLCDDTLQGTHKKDDQSTPDTDTMEVEGQSLEGESLPGQPAAQPTKVYHLDESIDVWSDFLHGHLHPKTVMVIKQHAHGSEVDPFGLFTKGRSLLNKKDIAEDIENRLHFFVEECDQLQGFQVLVDFYDGFGGLGSSLVENLADEYKGKGIMAVGVAPAVFTSSSLTADNHRLINSVLAFQRLSEQSSLLLPLSLASSLWRKVGSPVKFQHIHYKPSLAYHTSAILASCLDTATLPYRVVDDPISLSVLTEALGNLGRKVSMLSTSFPLPFPDHGYLASVLGGYTQRPPWTPLTPHTLKGAVVQPFAQSVVLRGAPMDRLYMPGRQPQNALESCRSVNEMLKCYLTGMYTRTLSSGLCVNQPLKTAAPFPHIFDPRMSQEGFIQDWQRREEEAVESIPMMTSLQTSPAAQEMLSHLVKEGSKVDVRKCHGFFEDGMEQDEYSEALGSLESLAHCYEQCP</sequence>
<keyword evidence="7" id="KW-1185">Reference proteome</keyword>
<evidence type="ECO:0000313" key="8">
    <source>
        <dbReference type="RefSeq" id="XP_022105673.1"/>
    </source>
</evidence>
<dbReference type="InterPro" id="IPR029209">
    <property type="entry name" value="DML1/Misato_tubulin"/>
</dbReference>
<dbReference type="InterPro" id="IPR036525">
    <property type="entry name" value="Tubulin/FtsZ_GTPase_sf"/>
</dbReference>
<gene>
    <name evidence="8" type="primary">LOC110987328</name>
</gene>
<dbReference type="InterPro" id="IPR019605">
    <property type="entry name" value="Misato_II_tubulin-like"/>
</dbReference>
<feature type="domain" description="DML1/Misato tubulin" evidence="6">
    <location>
        <begin position="174"/>
        <end position="360"/>
    </location>
</feature>
<dbReference type="InterPro" id="IPR049942">
    <property type="entry name" value="DML1/Misato"/>
</dbReference>
<dbReference type="OMA" id="RMAAYGC"/>
<dbReference type="GeneID" id="110987328"/>
<reference evidence="8" key="1">
    <citation type="submission" date="2025-08" db="UniProtKB">
        <authorList>
            <consortium name="RefSeq"/>
        </authorList>
    </citation>
    <scope>IDENTIFICATION</scope>
</reference>
<dbReference type="CTD" id="55154"/>